<dbReference type="Proteomes" id="UP000029858">
    <property type="component" value="Unassembled WGS sequence"/>
</dbReference>
<proteinExistence type="predicted"/>
<dbReference type="AlphaFoldDB" id="A0A099GL24"/>
<evidence type="ECO:0000313" key="2">
    <source>
        <dbReference type="Proteomes" id="UP000029858"/>
    </source>
</evidence>
<protein>
    <submittedName>
        <fullName evidence="1">Uncharacterized protein</fullName>
    </submittedName>
</protein>
<name>A0A099GL24_9RHOB</name>
<dbReference type="EMBL" id="JRKQ01000005">
    <property type="protein sequence ID" value="KGJ23441.1"/>
    <property type="molecule type" value="Genomic_DNA"/>
</dbReference>
<gene>
    <name evidence="1" type="ORF">IX56_02120</name>
</gene>
<reference evidence="1 2" key="1">
    <citation type="submission" date="2014-09" db="EMBL/GenBank/DDBJ databases">
        <authorList>
            <person name="McGinnis J.M."/>
            <person name="Wolfgang W.J."/>
        </authorList>
    </citation>
    <scope>NUCLEOTIDE SEQUENCE [LARGE SCALE GENOMIC DNA]</scope>
    <source>
        <strain evidence="1 2">5503</strain>
    </source>
</reference>
<organism evidence="1 2">
    <name type="scientific">Paracoccus sanguinis</name>
    <dbReference type="NCBI Taxonomy" id="1545044"/>
    <lineage>
        <taxon>Bacteria</taxon>
        <taxon>Pseudomonadati</taxon>
        <taxon>Pseudomonadota</taxon>
        <taxon>Alphaproteobacteria</taxon>
        <taxon>Rhodobacterales</taxon>
        <taxon>Paracoccaceae</taxon>
        <taxon>Paracoccus</taxon>
    </lineage>
</organism>
<dbReference type="RefSeq" id="WP_036707036.1">
    <property type="nucleotide sequence ID" value="NZ_JRKQ01000005.1"/>
</dbReference>
<reference evidence="1 2" key="2">
    <citation type="submission" date="2014-10" db="EMBL/GenBank/DDBJ databases">
        <title>Paracoccus sanguinis sp. nov., isolated from clinical specimens of New York State patients.</title>
        <authorList>
            <person name="Mingle L.A."/>
            <person name="Cole J.A."/>
            <person name="Lapierre P."/>
            <person name="Musser K.A."/>
        </authorList>
    </citation>
    <scope>NUCLEOTIDE SEQUENCE [LARGE SCALE GENOMIC DNA]</scope>
    <source>
        <strain evidence="1 2">5503</strain>
    </source>
</reference>
<sequence length="60" mass="6844">MRNKMMMPAEQIGGVTFPEWDASQWAQEFAATDWKKVAADMKPIIDRLKAMGALEPDFEL</sequence>
<evidence type="ECO:0000313" key="1">
    <source>
        <dbReference type="EMBL" id="KGJ23441.1"/>
    </source>
</evidence>
<accession>A0A099GL24</accession>
<comment type="caution">
    <text evidence="1">The sequence shown here is derived from an EMBL/GenBank/DDBJ whole genome shotgun (WGS) entry which is preliminary data.</text>
</comment>